<dbReference type="AlphaFoldDB" id="A0A1Y6BPC7"/>
<protein>
    <submittedName>
        <fullName evidence="1">Uncharacterized protein</fullName>
    </submittedName>
</protein>
<gene>
    <name evidence="1" type="ORF">SAMN06296036_107122</name>
</gene>
<dbReference type="RefSeq" id="WP_132318435.1">
    <property type="nucleotide sequence ID" value="NZ_FWZT01000007.1"/>
</dbReference>
<sequence>MASIGDLVPKAGIYTNPGVVVEKKEDGTVVIDTEPMTLHKYHRYTNTTGLSEKEKNTFNQILDSIYQNEDDVEKINGIQKNIDRLKVDPSNSKIVQYLRNQQSHLIRKAKDLPRTYNWDASAIRALPKDKV</sequence>
<evidence type="ECO:0000313" key="1">
    <source>
        <dbReference type="EMBL" id="SMF21665.1"/>
    </source>
</evidence>
<evidence type="ECO:0000313" key="2">
    <source>
        <dbReference type="Proteomes" id="UP000192907"/>
    </source>
</evidence>
<dbReference type="EMBL" id="FWZT01000007">
    <property type="protein sequence ID" value="SMF21665.1"/>
    <property type="molecule type" value="Genomic_DNA"/>
</dbReference>
<dbReference type="OrthoDB" id="5295661at2"/>
<dbReference type="STRING" id="1513793.SAMN06296036_107122"/>
<organism evidence="1 2">
    <name type="scientific">Pseudobacteriovorax antillogorgiicola</name>
    <dbReference type="NCBI Taxonomy" id="1513793"/>
    <lineage>
        <taxon>Bacteria</taxon>
        <taxon>Pseudomonadati</taxon>
        <taxon>Bdellovibrionota</taxon>
        <taxon>Oligoflexia</taxon>
        <taxon>Oligoflexales</taxon>
        <taxon>Pseudobacteriovoracaceae</taxon>
        <taxon>Pseudobacteriovorax</taxon>
    </lineage>
</organism>
<accession>A0A1Y6BPC7</accession>
<proteinExistence type="predicted"/>
<reference evidence="2" key="1">
    <citation type="submission" date="2017-04" db="EMBL/GenBank/DDBJ databases">
        <authorList>
            <person name="Varghese N."/>
            <person name="Submissions S."/>
        </authorList>
    </citation>
    <scope>NUCLEOTIDE SEQUENCE [LARGE SCALE GENOMIC DNA]</scope>
    <source>
        <strain evidence="2">RKEM611</strain>
    </source>
</reference>
<dbReference type="Proteomes" id="UP000192907">
    <property type="component" value="Unassembled WGS sequence"/>
</dbReference>
<name>A0A1Y6BPC7_9BACT</name>
<keyword evidence="2" id="KW-1185">Reference proteome</keyword>